<evidence type="ECO:0000313" key="3">
    <source>
        <dbReference type="Proteomes" id="UP001066276"/>
    </source>
</evidence>
<dbReference type="EMBL" id="JANPWB010000002">
    <property type="protein sequence ID" value="KAJ1205237.1"/>
    <property type="molecule type" value="Genomic_DNA"/>
</dbReference>
<accession>A0AAV7VUT5</accession>
<sequence length="262" mass="27911">MGLARAIILAGKVAGIRSAGCGPRPGSRSPQTLSERALCSQWKGLTGLRGPSQSGTVASPTAVSGLWHRRLGQLGLGPVMYSTDKGAEPGCWSNGDGCRLEPQHATRKRDRLEKWPKGPKVSRAWGRHRSGGGAAEDCGSIEAWTDSGPPGGPHSKAWCGAAGHWCGHATLKTGGADGTARGLPKVKSWVVVLIFEGSLPDGSWAVTERDERNELRTYYQTVYVRDTTLQEQINAYLGVCDWAPLEPVHSEALKSSCSAEEI</sequence>
<evidence type="ECO:0000256" key="1">
    <source>
        <dbReference type="SAM" id="MobiDB-lite"/>
    </source>
</evidence>
<gene>
    <name evidence="2" type="ORF">NDU88_000672</name>
</gene>
<dbReference type="AlphaFoldDB" id="A0AAV7VUT5"/>
<dbReference type="Proteomes" id="UP001066276">
    <property type="component" value="Chromosome 1_2"/>
</dbReference>
<protein>
    <submittedName>
        <fullName evidence="2">Uncharacterized protein</fullName>
    </submittedName>
</protein>
<feature type="compositionally biased region" description="Basic and acidic residues" evidence="1">
    <location>
        <begin position="105"/>
        <end position="116"/>
    </location>
</feature>
<reference evidence="2" key="1">
    <citation type="journal article" date="2022" name="bioRxiv">
        <title>Sequencing and chromosome-scale assembly of the giantPleurodeles waltlgenome.</title>
        <authorList>
            <person name="Brown T."/>
            <person name="Elewa A."/>
            <person name="Iarovenko S."/>
            <person name="Subramanian E."/>
            <person name="Araus A.J."/>
            <person name="Petzold A."/>
            <person name="Susuki M."/>
            <person name="Suzuki K.-i.T."/>
            <person name="Hayashi T."/>
            <person name="Toyoda A."/>
            <person name="Oliveira C."/>
            <person name="Osipova E."/>
            <person name="Leigh N.D."/>
            <person name="Simon A."/>
            <person name="Yun M.H."/>
        </authorList>
    </citation>
    <scope>NUCLEOTIDE SEQUENCE</scope>
    <source>
        <strain evidence="2">20211129_DDA</strain>
        <tissue evidence="2">Liver</tissue>
    </source>
</reference>
<proteinExistence type="predicted"/>
<comment type="caution">
    <text evidence="2">The sequence shown here is derived from an EMBL/GenBank/DDBJ whole genome shotgun (WGS) entry which is preliminary data.</text>
</comment>
<feature type="region of interest" description="Disordered" evidence="1">
    <location>
        <begin position="105"/>
        <end position="141"/>
    </location>
</feature>
<name>A0AAV7VUT5_PLEWA</name>
<keyword evidence="3" id="KW-1185">Reference proteome</keyword>
<organism evidence="2 3">
    <name type="scientific">Pleurodeles waltl</name>
    <name type="common">Iberian ribbed newt</name>
    <dbReference type="NCBI Taxonomy" id="8319"/>
    <lineage>
        <taxon>Eukaryota</taxon>
        <taxon>Metazoa</taxon>
        <taxon>Chordata</taxon>
        <taxon>Craniata</taxon>
        <taxon>Vertebrata</taxon>
        <taxon>Euteleostomi</taxon>
        <taxon>Amphibia</taxon>
        <taxon>Batrachia</taxon>
        <taxon>Caudata</taxon>
        <taxon>Salamandroidea</taxon>
        <taxon>Salamandridae</taxon>
        <taxon>Pleurodelinae</taxon>
        <taxon>Pleurodeles</taxon>
    </lineage>
</organism>
<evidence type="ECO:0000313" key="2">
    <source>
        <dbReference type="EMBL" id="KAJ1205237.1"/>
    </source>
</evidence>